<evidence type="ECO:0000313" key="2">
    <source>
        <dbReference type="EMBL" id="MBP0463805.1"/>
    </source>
</evidence>
<accession>A0ABS4AR28</accession>
<feature type="non-terminal residue" evidence="2">
    <location>
        <position position="1"/>
    </location>
</feature>
<organism evidence="2 3">
    <name type="scientific">Roseomonas nitratireducens</name>
    <dbReference type="NCBI Taxonomy" id="2820810"/>
    <lineage>
        <taxon>Bacteria</taxon>
        <taxon>Pseudomonadati</taxon>
        <taxon>Pseudomonadota</taxon>
        <taxon>Alphaproteobacteria</taxon>
        <taxon>Acetobacterales</taxon>
        <taxon>Roseomonadaceae</taxon>
        <taxon>Roseomonas</taxon>
    </lineage>
</organism>
<dbReference type="RefSeq" id="WP_209351194.1">
    <property type="nucleotide sequence ID" value="NZ_JAGIYZ010000006.1"/>
</dbReference>
<evidence type="ECO:0000256" key="1">
    <source>
        <dbReference type="SAM" id="MobiDB-lite"/>
    </source>
</evidence>
<sequence length="352" mass="37300">APVVTPAPAAGPAAGERGPSSATEAAAAARREEQRILSTDPTLARVGGVLTPRGALSVEPTLEYGYGENTQATVNGFSIVPGITFGTVDIRQNTQRATTASVTLRYGITDRFEINTRIPYVFRNDTIETGPADVNASPILISPRGNGIGDIEFGASYQINAGMNDWPIFIANLRVKSTTGRSPFEVPIYTTNDPQGGFIRGLERELPTGTGFWSVEPGVTVAWASDPAVFFGGIRYIWNIADTVDLQNPSGGPATRTRLDPGDAIGVNFGVGFAMNERTSISLGYEHVFVMRSSQEGRAIAGSTADIGTFNFGLAYRVSDSVSVNLGVGIGVTDSAPDARIILRVPVRFNLI</sequence>
<evidence type="ECO:0000313" key="3">
    <source>
        <dbReference type="Proteomes" id="UP000680815"/>
    </source>
</evidence>
<dbReference type="Gene3D" id="2.40.160.60">
    <property type="entry name" value="Outer membrane protein transport protein (OMPP1/FadL/TodX)"/>
    <property type="match status" value="1"/>
</dbReference>
<keyword evidence="3" id="KW-1185">Reference proteome</keyword>
<dbReference type="InterPro" id="IPR025737">
    <property type="entry name" value="FApF"/>
</dbReference>
<reference evidence="2 3" key="1">
    <citation type="submission" date="2021-03" db="EMBL/GenBank/DDBJ databases">
        <authorList>
            <person name="So Y."/>
        </authorList>
    </citation>
    <scope>NUCLEOTIDE SEQUENCE [LARGE SCALE GENOMIC DNA]</scope>
    <source>
        <strain evidence="2 3">PWR1</strain>
    </source>
</reference>
<gene>
    <name evidence="2" type="ORF">J5Y09_07775</name>
</gene>
<feature type="region of interest" description="Disordered" evidence="1">
    <location>
        <begin position="1"/>
        <end position="40"/>
    </location>
</feature>
<dbReference type="Proteomes" id="UP000680815">
    <property type="component" value="Unassembled WGS sequence"/>
</dbReference>
<feature type="compositionally biased region" description="Low complexity" evidence="1">
    <location>
        <begin position="1"/>
        <end position="15"/>
    </location>
</feature>
<dbReference type="Pfam" id="PF13557">
    <property type="entry name" value="Phenol_MetA_deg"/>
    <property type="match status" value="1"/>
</dbReference>
<protein>
    <submittedName>
        <fullName evidence="2">Transporter</fullName>
    </submittedName>
</protein>
<dbReference type="SUPFAM" id="SSF56935">
    <property type="entry name" value="Porins"/>
    <property type="match status" value="1"/>
</dbReference>
<proteinExistence type="predicted"/>
<name>A0ABS4AR28_9PROT</name>
<comment type="caution">
    <text evidence="2">The sequence shown here is derived from an EMBL/GenBank/DDBJ whole genome shotgun (WGS) entry which is preliminary data.</text>
</comment>
<dbReference type="EMBL" id="JAGIYZ010000006">
    <property type="protein sequence ID" value="MBP0463805.1"/>
    <property type="molecule type" value="Genomic_DNA"/>
</dbReference>